<dbReference type="HOGENOM" id="CLU_1330372_0_0_11"/>
<dbReference type="EMBL" id="CP001802">
    <property type="protein sequence ID" value="ACY23889.1"/>
    <property type="molecule type" value="Genomic_DNA"/>
</dbReference>
<dbReference type="Gene3D" id="1.10.10.10">
    <property type="entry name" value="Winged helix-like DNA-binding domain superfamily/Winged helix DNA-binding domain"/>
    <property type="match status" value="1"/>
</dbReference>
<dbReference type="Proteomes" id="UP000001219">
    <property type="component" value="Chromosome"/>
</dbReference>
<evidence type="ECO:0008006" key="3">
    <source>
        <dbReference type="Google" id="ProtNLM"/>
    </source>
</evidence>
<sequence>MSNPASPLPGRRQPMVAIIGHRDIYDTALASLTERAGCRFDLVDINHPDRAGTDSPDAVIVRSVDGLRLARTRGGSRRLPVALLHAGYRHAAIVGDPTITAIPESAPDAAGRLGRFLTGLVGEVITRTPVHVTERELEILRTYTLGATLRQTSRQHQIAESTVREHYRRVARRYEDAGLPVGNKAQMLLRLMADGWVASTGTRHTA</sequence>
<dbReference type="STRING" id="526226.Gbro_4771"/>
<dbReference type="InterPro" id="IPR036388">
    <property type="entry name" value="WH-like_DNA-bd_sf"/>
</dbReference>
<evidence type="ECO:0000313" key="2">
    <source>
        <dbReference type="Proteomes" id="UP000001219"/>
    </source>
</evidence>
<organism evidence="1 2">
    <name type="scientific">Gordonia bronchialis (strain ATCC 25592 / DSM 43247 / BCRC 13721 / JCM 3198 / KCTC 3076 / NBRC 16047 / NCTC 10667)</name>
    <name type="common">Rhodococcus bronchialis</name>
    <dbReference type="NCBI Taxonomy" id="526226"/>
    <lineage>
        <taxon>Bacteria</taxon>
        <taxon>Bacillati</taxon>
        <taxon>Actinomycetota</taxon>
        <taxon>Actinomycetes</taxon>
        <taxon>Mycobacteriales</taxon>
        <taxon>Gordoniaceae</taxon>
        <taxon>Gordonia</taxon>
    </lineage>
</organism>
<dbReference type="InterPro" id="IPR016032">
    <property type="entry name" value="Sig_transdc_resp-reg_C-effctor"/>
</dbReference>
<gene>
    <name evidence="1" type="ordered locus">Gbro_4771</name>
</gene>
<proteinExistence type="predicted"/>
<protein>
    <recommendedName>
        <fullName evidence="3">Regulatory protein LuxR</fullName>
    </recommendedName>
</protein>
<dbReference type="KEGG" id="gbr:Gbro_4771"/>
<dbReference type="GO" id="GO:0003677">
    <property type="term" value="F:DNA binding"/>
    <property type="evidence" value="ECO:0007669"/>
    <property type="project" value="InterPro"/>
</dbReference>
<reference evidence="1 2" key="2">
    <citation type="journal article" date="2010" name="Stand. Genomic Sci.">
        <title>Complete genome sequence of Gordonia bronchialis type strain (3410).</title>
        <authorList>
            <person name="Ivanova N."/>
            <person name="Sikorski J."/>
            <person name="Jando M."/>
            <person name="Lapidus A."/>
            <person name="Nolan M."/>
            <person name="Lucas S."/>
            <person name="Del Rio T.G."/>
            <person name="Tice H."/>
            <person name="Copeland A."/>
            <person name="Cheng J.F."/>
            <person name="Chen F."/>
            <person name="Bruce D."/>
            <person name="Goodwin L."/>
            <person name="Pitluck S."/>
            <person name="Mavromatis K."/>
            <person name="Ovchinnikova G."/>
            <person name="Pati A."/>
            <person name="Chen A."/>
            <person name="Palaniappan K."/>
            <person name="Land M."/>
            <person name="Hauser L."/>
            <person name="Chang Y.J."/>
            <person name="Jeffries C.D."/>
            <person name="Chain P."/>
            <person name="Saunders E."/>
            <person name="Han C."/>
            <person name="Detter J.C."/>
            <person name="Brettin T."/>
            <person name="Rohde M."/>
            <person name="Goker M."/>
            <person name="Bristow J."/>
            <person name="Eisen J.A."/>
            <person name="Markowitz V."/>
            <person name="Hugenholtz P."/>
            <person name="Klenk H.P."/>
            <person name="Kyrpides N.C."/>
        </authorList>
    </citation>
    <scope>NUCLEOTIDE SEQUENCE [LARGE SCALE GENOMIC DNA]</scope>
    <source>
        <strain evidence="2">ATCC 25592 / DSM 43247 / BCRC 13721 / JCM 3198 / KCTC 3076 / NBRC 16047 / NCTC 10667</strain>
    </source>
</reference>
<evidence type="ECO:0000313" key="1">
    <source>
        <dbReference type="EMBL" id="ACY23889.1"/>
    </source>
</evidence>
<keyword evidence="2" id="KW-1185">Reference proteome</keyword>
<dbReference type="SUPFAM" id="SSF46894">
    <property type="entry name" value="C-terminal effector domain of the bipartite response regulators"/>
    <property type="match status" value="1"/>
</dbReference>
<dbReference type="GO" id="GO:0006355">
    <property type="term" value="P:regulation of DNA-templated transcription"/>
    <property type="evidence" value="ECO:0007669"/>
    <property type="project" value="InterPro"/>
</dbReference>
<accession>D0L8E1</accession>
<dbReference type="AlphaFoldDB" id="D0L8E1"/>
<name>D0L8E1_GORB4</name>
<dbReference type="eggNOG" id="COG2197">
    <property type="taxonomic scope" value="Bacteria"/>
</dbReference>
<reference evidence="2" key="1">
    <citation type="submission" date="2009-10" db="EMBL/GenBank/DDBJ databases">
        <title>The complete chromosome of Gordonia bronchialis DSM 43247.</title>
        <authorList>
            <consortium name="US DOE Joint Genome Institute (JGI-PGF)"/>
            <person name="Lucas S."/>
            <person name="Copeland A."/>
            <person name="Lapidus A."/>
            <person name="Glavina del Rio T."/>
            <person name="Dalin E."/>
            <person name="Tice H."/>
            <person name="Bruce D."/>
            <person name="Goodwin L."/>
            <person name="Pitluck S."/>
            <person name="Kyrpides N."/>
            <person name="Mavromatis K."/>
            <person name="Ivanova N."/>
            <person name="Ovchinnikova G."/>
            <person name="Saunders E."/>
            <person name="Brettin T."/>
            <person name="Detter J.C."/>
            <person name="Han C."/>
            <person name="Larimer F."/>
            <person name="Land M."/>
            <person name="Hauser L."/>
            <person name="Markowitz V."/>
            <person name="Cheng J.-F."/>
            <person name="Hugenholtz P."/>
            <person name="Woyke T."/>
            <person name="Wu D."/>
            <person name="Jando M."/>
            <person name="Schneider S."/>
            <person name="Goeker M."/>
            <person name="Klenk H.-P."/>
            <person name="Eisen J.A."/>
        </authorList>
    </citation>
    <scope>NUCLEOTIDE SEQUENCE [LARGE SCALE GENOMIC DNA]</scope>
    <source>
        <strain evidence="2">ATCC 25592 / DSM 43247 / BCRC 13721 / JCM 3198 / KCTC 3076 / NBRC 16047 / NCTC 10667</strain>
    </source>
</reference>
<dbReference type="RefSeq" id="WP_012836360.1">
    <property type="nucleotide sequence ID" value="NC_013441.1"/>
</dbReference>